<reference evidence="10" key="2">
    <citation type="submission" date="2018-07" db="EMBL/GenBank/DDBJ databases">
        <authorList>
            <consortium name="NCBI Pathogen Detection Project"/>
        </authorList>
    </citation>
    <scope>NUCLEOTIDE SEQUENCE</scope>
    <source>
        <strain evidence="8">NVSL 5558</strain>
        <strain evidence="10">Salmonella enterica</strain>
    </source>
</reference>
<dbReference type="EMBL" id="DAAUBB010000003">
    <property type="protein sequence ID" value="HAF0949436.1"/>
    <property type="molecule type" value="Genomic_DNA"/>
</dbReference>
<reference evidence="10" key="1">
    <citation type="journal article" date="2018" name="Genome Biol.">
        <title>SKESA: strategic k-mer extension for scrupulous assemblies.</title>
        <authorList>
            <person name="Souvorov A."/>
            <person name="Agarwala R."/>
            <person name="Lipman D.J."/>
        </authorList>
    </citation>
    <scope>NUCLEOTIDE SEQUENCE</scope>
    <source>
        <strain evidence="8">NVSL 5558</strain>
        <strain evidence="10">Salmonella enterica</strain>
    </source>
</reference>
<evidence type="ECO:0000313" key="8">
    <source>
        <dbReference type="EMBL" id="HAE6968769.1"/>
    </source>
</evidence>
<dbReference type="EMBL" id="DAASGV010000001">
    <property type="protein sequence ID" value="HAE5459669.1"/>
    <property type="molecule type" value="Genomic_DNA"/>
</dbReference>
<organism evidence="10">
    <name type="scientific">Salmonella derby</name>
    <dbReference type="NCBI Taxonomy" id="28144"/>
    <lineage>
        <taxon>Bacteria</taxon>
        <taxon>Pseudomonadati</taxon>
        <taxon>Pseudomonadota</taxon>
        <taxon>Gammaproteobacteria</taxon>
        <taxon>Enterobacterales</taxon>
        <taxon>Enterobacteriaceae</taxon>
        <taxon>Salmonella</taxon>
    </lineage>
</organism>
<evidence type="ECO:0000313" key="12">
    <source>
        <dbReference type="EMBL" id="HAF0937547.1"/>
    </source>
</evidence>
<evidence type="ECO:0000313" key="7">
    <source>
        <dbReference type="EMBL" id="HAE5459669.1"/>
    </source>
</evidence>
<sequence length="55" mass="6035">MPGGASLTGPTTACGCYWIRRSRHPAICCLYCEPHSRITLSALPFAINPLRLDFV</sequence>
<evidence type="ECO:0000313" key="13">
    <source>
        <dbReference type="EMBL" id="HAF0949436.1"/>
    </source>
</evidence>
<evidence type="ECO:0000313" key="11">
    <source>
        <dbReference type="EMBL" id="HAE9703501.1"/>
    </source>
</evidence>
<evidence type="ECO:0000313" key="2">
    <source>
        <dbReference type="EMBL" id="HAE2823113.1"/>
    </source>
</evidence>
<proteinExistence type="predicted"/>
<dbReference type="EMBL" id="DAASAA010000020">
    <property type="protein sequence ID" value="HAE4650971.1"/>
    <property type="molecule type" value="Genomic_DNA"/>
</dbReference>
<dbReference type="EMBL" id="DAASGR010000002">
    <property type="protein sequence ID" value="HAE5445992.1"/>
    <property type="molecule type" value="Genomic_DNA"/>
</dbReference>
<dbReference type="EMBL" id="DAASTN010000015">
    <property type="protein sequence ID" value="HAE6968769.1"/>
    <property type="molecule type" value="Genomic_DNA"/>
</dbReference>
<dbReference type="AlphaFoldDB" id="A0A739U1P7"/>
<evidence type="ECO:0000313" key="4">
    <source>
        <dbReference type="EMBL" id="HAE3719740.1"/>
    </source>
</evidence>
<evidence type="ECO:0000313" key="3">
    <source>
        <dbReference type="EMBL" id="HAE3313215.1"/>
    </source>
</evidence>
<comment type="caution">
    <text evidence="10">The sequence shown here is derived from an EMBL/GenBank/DDBJ whole genome shotgun (WGS) entry which is preliminary data.</text>
</comment>
<dbReference type="EMBL" id="DAARKQ010000026">
    <property type="protein sequence ID" value="HAE2823113.1"/>
    <property type="molecule type" value="Genomic_DNA"/>
</dbReference>
<accession>A0A739U1P7</accession>
<dbReference type="EMBL" id="DAATPV010000016">
    <property type="protein sequence ID" value="HAE9694313.1"/>
    <property type="molecule type" value="Genomic_DNA"/>
</dbReference>
<dbReference type="EMBL" id="DAARKL010000022">
    <property type="protein sequence ID" value="HAE2809128.1"/>
    <property type="molecule type" value="Genomic_DNA"/>
</dbReference>
<dbReference type="EMBL" id="DAARPB010000018">
    <property type="protein sequence ID" value="HAE3313215.1"/>
    <property type="molecule type" value="Genomic_DNA"/>
</dbReference>
<dbReference type="EMBL" id="DAAWBP010000029">
    <property type="protein sequence ID" value="HAF7211514.1"/>
    <property type="molecule type" value="Genomic_DNA"/>
</dbReference>
<evidence type="ECO:0000313" key="9">
    <source>
        <dbReference type="EMBL" id="HAE9588245.1"/>
    </source>
</evidence>
<evidence type="ECO:0000313" key="5">
    <source>
        <dbReference type="EMBL" id="HAE4650971.1"/>
    </source>
</evidence>
<dbReference type="EMBL" id="DAATPT010000013">
    <property type="protein sequence ID" value="HAE9588245.1"/>
    <property type="molecule type" value="Genomic_DNA"/>
</dbReference>
<dbReference type="EMBL" id="DAATQB010000016">
    <property type="protein sequence ID" value="HAE9703501.1"/>
    <property type="molecule type" value="Genomic_DNA"/>
</dbReference>
<protein>
    <submittedName>
        <fullName evidence="10">Uncharacterized protein</fullName>
    </submittedName>
</protein>
<evidence type="ECO:0000313" key="10">
    <source>
        <dbReference type="EMBL" id="HAE9694313.1"/>
    </source>
</evidence>
<evidence type="ECO:0000313" key="1">
    <source>
        <dbReference type="EMBL" id="HAE2809128.1"/>
    </source>
</evidence>
<name>A0A739U1P7_SALDE</name>
<dbReference type="EMBL" id="DAAUAT010000011">
    <property type="protein sequence ID" value="HAF0937547.1"/>
    <property type="molecule type" value="Genomic_DNA"/>
</dbReference>
<evidence type="ECO:0000313" key="6">
    <source>
        <dbReference type="EMBL" id="HAE5445992.1"/>
    </source>
</evidence>
<evidence type="ECO:0000313" key="14">
    <source>
        <dbReference type="EMBL" id="HAF7211514.1"/>
    </source>
</evidence>
<dbReference type="EMBL" id="DAARSE010000021">
    <property type="protein sequence ID" value="HAE3719740.1"/>
    <property type="molecule type" value="Genomic_DNA"/>
</dbReference>
<gene>
    <name evidence="1" type="ORF">G3377_002616</name>
    <name evidence="2" type="ORF">G3378_002984</name>
    <name evidence="3" type="ORF">G3457_001744</name>
    <name evidence="4" type="ORF">G4B92_001608</name>
    <name evidence="5" type="ORF">G4D33_001904</name>
    <name evidence="6" type="ORF">G4H56_000612</name>
    <name evidence="7" type="ORF">G4H65_000082</name>
    <name evidence="10" type="ORF">G4W05_001349</name>
    <name evidence="11" type="ORF">G4W07_001597</name>
    <name evidence="9" type="ORF">G4X28_002190</name>
    <name evidence="12" type="ORF">G9W03_003500</name>
    <name evidence="13" type="ORF">G9W30_001041</name>
    <name evidence="14" type="ORF">G9X07_001633</name>
    <name evidence="8" type="ORF">GNB73_003025</name>
</gene>